<reference evidence="2 3" key="1">
    <citation type="journal article" date="2016" name="Biochim. Biophys. Acta">
        <title>Characterization of red-shifted phycobilisomes isolated from the chlorophyll f-containing cyanobacterium Halomicronema hongdechloris.</title>
        <authorList>
            <person name="Li Y."/>
            <person name="Lin Y."/>
            <person name="Garvey C.J."/>
            <person name="Birch D."/>
            <person name="Corkery R.W."/>
            <person name="Loughlin P.C."/>
            <person name="Scheer H."/>
            <person name="Willows R.D."/>
            <person name="Chen M."/>
        </authorList>
    </citation>
    <scope>NUCLEOTIDE SEQUENCE [LARGE SCALE GENOMIC DNA]</scope>
    <source>
        <strain evidence="2 3">C2206</strain>
    </source>
</reference>
<dbReference type="Proteomes" id="UP000191901">
    <property type="component" value="Chromosome"/>
</dbReference>
<dbReference type="RefSeq" id="WP_088431452.1">
    <property type="nucleotide sequence ID" value="NZ_CP021983.2"/>
</dbReference>
<evidence type="ECO:0000313" key="3">
    <source>
        <dbReference type="Proteomes" id="UP000191901"/>
    </source>
</evidence>
<accession>A0A1Z3HVN0</accession>
<sequence>MVDRPIKRSERAKQAESAESSPASRDQQDPRQQKQRGRVRAKANAIATAVNEIRLNRQLTQP</sequence>
<dbReference type="AlphaFoldDB" id="A0A1Z3HVN0"/>
<evidence type="ECO:0000256" key="1">
    <source>
        <dbReference type="SAM" id="MobiDB-lite"/>
    </source>
</evidence>
<feature type="compositionally biased region" description="Basic and acidic residues" evidence="1">
    <location>
        <begin position="1"/>
        <end position="16"/>
    </location>
</feature>
<dbReference type="EMBL" id="CP021983">
    <property type="protein sequence ID" value="ASC74342.1"/>
    <property type="molecule type" value="Genomic_DNA"/>
</dbReference>
<protein>
    <submittedName>
        <fullName evidence="2">Uncharacterized protein</fullName>
    </submittedName>
</protein>
<gene>
    <name evidence="2" type="ORF">XM38_053180</name>
</gene>
<name>A0A1Z3HVN0_9CYAN</name>
<dbReference type="KEGG" id="hhg:XM38_053180"/>
<proteinExistence type="predicted"/>
<evidence type="ECO:0000313" key="2">
    <source>
        <dbReference type="EMBL" id="ASC74342.1"/>
    </source>
</evidence>
<organism evidence="2 3">
    <name type="scientific">Halomicronema hongdechloris C2206</name>
    <dbReference type="NCBI Taxonomy" id="1641165"/>
    <lineage>
        <taxon>Bacteria</taxon>
        <taxon>Bacillati</taxon>
        <taxon>Cyanobacteriota</taxon>
        <taxon>Cyanophyceae</taxon>
        <taxon>Nodosilineales</taxon>
        <taxon>Nodosilineaceae</taxon>
        <taxon>Halomicronema</taxon>
    </lineage>
</organism>
<feature type="region of interest" description="Disordered" evidence="1">
    <location>
        <begin position="1"/>
        <end position="43"/>
    </location>
</feature>
<keyword evidence="3" id="KW-1185">Reference proteome</keyword>